<dbReference type="PROSITE" id="PS51371">
    <property type="entry name" value="CBS"/>
    <property type="match status" value="2"/>
</dbReference>
<evidence type="ECO:0000313" key="4">
    <source>
        <dbReference type="EMBL" id="QKE64170.1"/>
    </source>
</evidence>
<dbReference type="InterPro" id="IPR046342">
    <property type="entry name" value="CBS_dom_sf"/>
</dbReference>
<dbReference type="PANTHER" id="PTHR43080:SF26">
    <property type="entry name" value="REGULATORY PROTEIN"/>
    <property type="match status" value="1"/>
</dbReference>
<evidence type="ECO:0000256" key="2">
    <source>
        <dbReference type="PROSITE-ProRule" id="PRU00703"/>
    </source>
</evidence>
<dbReference type="RefSeq" id="WP_173208844.1">
    <property type="nucleotide sequence ID" value="NZ_CP053697.2"/>
</dbReference>
<dbReference type="EMBL" id="CP053697">
    <property type="protein sequence ID" value="QKE64170.1"/>
    <property type="molecule type" value="Genomic_DNA"/>
</dbReference>
<gene>
    <name evidence="4" type="ORF">HNE05_12690</name>
</gene>
<evidence type="ECO:0000259" key="3">
    <source>
        <dbReference type="PROSITE" id="PS51371"/>
    </source>
</evidence>
<protein>
    <submittedName>
        <fullName evidence="4">CBS domain-containing protein</fullName>
    </submittedName>
</protein>
<evidence type="ECO:0000256" key="1">
    <source>
        <dbReference type="ARBA" id="ARBA00023122"/>
    </source>
</evidence>
<dbReference type="InterPro" id="IPR000644">
    <property type="entry name" value="CBS_dom"/>
</dbReference>
<evidence type="ECO:0000313" key="5">
    <source>
        <dbReference type="Proteomes" id="UP000501379"/>
    </source>
</evidence>
<keyword evidence="5" id="KW-1185">Reference proteome</keyword>
<dbReference type="KEGG" id="pcam:HNE05_12690"/>
<dbReference type="Proteomes" id="UP000501379">
    <property type="component" value="Chromosome"/>
</dbReference>
<feature type="domain" description="CBS" evidence="3">
    <location>
        <begin position="78"/>
        <end position="135"/>
    </location>
</feature>
<reference evidence="4" key="1">
    <citation type="submission" date="2020-07" db="EMBL/GenBank/DDBJ databases">
        <title>Nitrate ammonifying Pseudomonas campi sp. nov. isolated from German agricultural grassland.</title>
        <authorList>
            <person name="Timsy T."/>
            <person name="Ulrich A."/>
            <person name="Spanner T."/>
            <person name="Foesel B."/>
            <person name="Kolb S."/>
            <person name="Horn M.A."/>
            <person name="Behrendt U."/>
        </authorList>
    </citation>
    <scope>NUCLEOTIDE SEQUENCE</scope>
    <source>
        <strain evidence="4">S1-A32-2</strain>
    </source>
</reference>
<dbReference type="Gene3D" id="3.10.580.10">
    <property type="entry name" value="CBS-domain"/>
    <property type="match status" value="1"/>
</dbReference>
<dbReference type="AlphaFoldDB" id="A0A6M8FJR4"/>
<feature type="domain" description="CBS" evidence="3">
    <location>
        <begin position="11"/>
        <end position="69"/>
    </location>
</feature>
<accession>A0A6M8FJR4</accession>
<dbReference type="CDD" id="cd04629">
    <property type="entry name" value="CBS_pair_bac"/>
    <property type="match status" value="1"/>
</dbReference>
<dbReference type="InterPro" id="IPR044729">
    <property type="entry name" value="CBS_bac"/>
</dbReference>
<name>A0A6M8FJR4_9GAMM</name>
<dbReference type="InterPro" id="IPR051257">
    <property type="entry name" value="Diverse_CBS-Domain"/>
</dbReference>
<keyword evidence="1 2" id="KW-0129">CBS domain</keyword>
<organism evidence="4 5">
    <name type="scientific">Aquipseudomonas campi</name>
    <dbReference type="NCBI Taxonomy" id="2731681"/>
    <lineage>
        <taxon>Bacteria</taxon>
        <taxon>Pseudomonadati</taxon>
        <taxon>Pseudomonadota</taxon>
        <taxon>Gammaproteobacteria</taxon>
        <taxon>Pseudomonadales</taxon>
        <taxon>Pseudomonadaceae</taxon>
        <taxon>Aquipseudomonas</taxon>
    </lineage>
</organism>
<proteinExistence type="predicted"/>
<dbReference type="SMART" id="SM00116">
    <property type="entry name" value="CBS"/>
    <property type="match status" value="2"/>
</dbReference>
<dbReference type="Pfam" id="PF00571">
    <property type="entry name" value="CBS"/>
    <property type="match status" value="2"/>
</dbReference>
<dbReference type="SUPFAM" id="SSF54631">
    <property type="entry name" value="CBS-domain pair"/>
    <property type="match status" value="1"/>
</dbReference>
<dbReference type="PANTHER" id="PTHR43080">
    <property type="entry name" value="CBS DOMAIN-CONTAINING PROTEIN CBSX3, MITOCHONDRIAL"/>
    <property type="match status" value="1"/>
</dbReference>
<sequence>MLKSIKVRDYMTTHLVTFHGDTDLYSAIGLLLEHRISGAPVIDDQGSLIGLLGETDCLRGILSGAYFEETGGTVSAYMSSQVETISAEMSVIEVAERLLHGGHRRLPVVEGGRLLGQISCHDVLRAVKEFAQHERGLPR</sequence>